<name>A0A1M4S0A0_9ACTO</name>
<keyword evidence="1" id="KW-0732">Signal</keyword>
<reference evidence="3" key="1">
    <citation type="submission" date="2016-09" db="EMBL/GenBank/DDBJ databases">
        <authorList>
            <person name="Strepis N."/>
        </authorList>
    </citation>
    <scope>NUCLEOTIDE SEQUENCE [LARGE SCALE GENOMIC DNA]</scope>
</reference>
<feature type="chain" id="PRO_5039429268" evidence="1">
    <location>
        <begin position="22"/>
        <end position="493"/>
    </location>
</feature>
<feature type="signal peptide" evidence="1">
    <location>
        <begin position="1"/>
        <end position="21"/>
    </location>
</feature>
<evidence type="ECO:0000313" key="2">
    <source>
        <dbReference type="EMBL" id="SHE25654.1"/>
    </source>
</evidence>
<dbReference type="RefSeq" id="WP_139240940.1">
    <property type="nucleotide sequence ID" value="NZ_FQTT01000011.1"/>
</dbReference>
<accession>A0A1M4S0A0</accession>
<dbReference type="Proteomes" id="UP000184291">
    <property type="component" value="Unassembled WGS sequence"/>
</dbReference>
<gene>
    <name evidence="2" type="ORF">ACGLYG10_1884</name>
</gene>
<keyword evidence="3" id="KW-1185">Reference proteome</keyword>
<sequence>MRRRTVLATALAATLGSGALAGLTACSSSGKSNVIAPTPSPVPAATIKQPPVPAPPSSTSCPSGFSSRVLWPTANVPSAITAVHEHYLAGTAEINDDLLPETNGLRPVVVDLNGPTTWAVLLDEDGELITKEVELKDSPATSRLDPFGTSDDSASPTPGLPYTALSAGPAVIDGTHAYLVVAAVDYAYPGETIRGSMNFPVSLVKVNLTNGALEASTTISEGLPIKDVIVPTSSRRPGGGLRSGLYLSLSPDRTGLLLSADPSSDSYDAQPLGLRLSTEDLSVELDVLADVPILGPFDLYGEAVRINSSATSVISLADGQEVSIEAAEPFFAWNGWLYYYGAPTRSVNNSCYAREMATGQTIALDVTDSYFNGSTVSYAIGSSYHVPGIFSDQRQLLFTDGPFYYFDPPSSTTGAPGWDKSRPAPQAACVFGDVLYTVPAAGADTTADVELTSVTTGEPLGEVAGVGIDWPIAATAWGLACGGSFYPATAWLN</sequence>
<proteinExistence type="predicted"/>
<dbReference type="PROSITE" id="PS51257">
    <property type="entry name" value="PROKAR_LIPOPROTEIN"/>
    <property type="match status" value="1"/>
</dbReference>
<dbReference type="EMBL" id="FQTT01000011">
    <property type="protein sequence ID" value="SHE25654.1"/>
    <property type="molecule type" value="Genomic_DNA"/>
</dbReference>
<protein>
    <submittedName>
        <fullName evidence="2">Uncharacterized protein</fullName>
    </submittedName>
</protein>
<evidence type="ECO:0000256" key="1">
    <source>
        <dbReference type="SAM" id="SignalP"/>
    </source>
</evidence>
<evidence type="ECO:0000313" key="3">
    <source>
        <dbReference type="Proteomes" id="UP000184291"/>
    </source>
</evidence>
<dbReference type="AlphaFoldDB" id="A0A1M4S0A0"/>
<organism evidence="2 3">
    <name type="scientific">Actinomyces glycerinitolerans</name>
    <dbReference type="NCBI Taxonomy" id="1892869"/>
    <lineage>
        <taxon>Bacteria</taxon>
        <taxon>Bacillati</taxon>
        <taxon>Actinomycetota</taxon>
        <taxon>Actinomycetes</taxon>
        <taxon>Actinomycetales</taxon>
        <taxon>Actinomycetaceae</taxon>
        <taxon>Actinomyces</taxon>
    </lineage>
</organism>
<dbReference type="OrthoDB" id="3254639at2"/>